<keyword evidence="1" id="KW-1133">Transmembrane helix</keyword>
<dbReference type="RefSeq" id="WP_317982332.1">
    <property type="nucleotide sequence ID" value="NZ_BTCL01000040.1"/>
</dbReference>
<keyword evidence="1" id="KW-0472">Membrane</keyword>
<dbReference type="EMBL" id="BTCL01000040">
    <property type="protein sequence ID" value="GMK48913.1"/>
    <property type="molecule type" value="Genomic_DNA"/>
</dbReference>
<evidence type="ECO:0000313" key="3">
    <source>
        <dbReference type="Proteomes" id="UP001285921"/>
    </source>
</evidence>
<evidence type="ECO:0000313" key="2">
    <source>
        <dbReference type="EMBL" id="GMK48913.1"/>
    </source>
</evidence>
<sequence length="89" mass="10405">MIYLGSVILGFIFILLNYRIIRYKLTKYNRENVGLSMIACLELVVFRREFVEYRAAYILLVSVALLFAAVFFYGLLFKNNGVNERPGQR</sequence>
<comment type="caution">
    <text evidence="2">The sequence shown here is derived from an EMBL/GenBank/DDBJ whole genome shotgun (WGS) entry which is preliminary data.</text>
</comment>
<organism evidence="2 3">
    <name type="scientific">Paenibacillus glycanilyticus</name>
    <dbReference type="NCBI Taxonomy" id="126569"/>
    <lineage>
        <taxon>Bacteria</taxon>
        <taxon>Bacillati</taxon>
        <taxon>Bacillota</taxon>
        <taxon>Bacilli</taxon>
        <taxon>Bacillales</taxon>
        <taxon>Paenibacillaceae</taxon>
        <taxon>Paenibacillus</taxon>
    </lineage>
</organism>
<proteinExistence type="predicted"/>
<feature type="transmembrane region" description="Helical" evidence="1">
    <location>
        <begin position="6"/>
        <end position="21"/>
    </location>
</feature>
<keyword evidence="3" id="KW-1185">Reference proteome</keyword>
<gene>
    <name evidence="2" type="ORF">PghCCS26_60430</name>
</gene>
<reference evidence="2 3" key="1">
    <citation type="submission" date="2023-05" db="EMBL/GenBank/DDBJ databases">
        <title>Draft genome of Paenibacillus sp. CCS26.</title>
        <authorList>
            <person name="Akita H."/>
            <person name="Shinto Y."/>
            <person name="Kimura Z."/>
        </authorList>
    </citation>
    <scope>NUCLEOTIDE SEQUENCE [LARGE SCALE GENOMIC DNA]</scope>
    <source>
        <strain evidence="2 3">CCS26</strain>
    </source>
</reference>
<name>A0ABQ6NUZ4_9BACL</name>
<dbReference type="Proteomes" id="UP001285921">
    <property type="component" value="Unassembled WGS sequence"/>
</dbReference>
<evidence type="ECO:0000256" key="1">
    <source>
        <dbReference type="SAM" id="Phobius"/>
    </source>
</evidence>
<feature type="transmembrane region" description="Helical" evidence="1">
    <location>
        <begin position="56"/>
        <end position="76"/>
    </location>
</feature>
<keyword evidence="1" id="KW-0812">Transmembrane</keyword>
<accession>A0ABQ6NUZ4</accession>
<protein>
    <submittedName>
        <fullName evidence="2">Uncharacterized protein</fullName>
    </submittedName>
</protein>